<dbReference type="InterPro" id="IPR005952">
    <property type="entry name" value="Phosphogly_mut1"/>
</dbReference>
<proteinExistence type="inferred from homology"/>
<dbReference type="HOGENOM" id="CLU_033323_8_4_6"/>
<dbReference type="AlphaFoldDB" id="A0A076LTH2"/>
<dbReference type="InterPro" id="IPR001345">
    <property type="entry name" value="PG/BPGM_mutase_AS"/>
</dbReference>
<dbReference type="Pfam" id="PF00300">
    <property type="entry name" value="His_Phos_1"/>
    <property type="match status" value="1"/>
</dbReference>
<gene>
    <name evidence="7" type="primary">cobC2</name>
    <name evidence="7" type="ORF">ETEE_3551</name>
</gene>
<dbReference type="GeneID" id="33940979"/>
<dbReference type="InterPro" id="IPR029033">
    <property type="entry name" value="His_PPase_superfam"/>
</dbReference>
<comment type="similarity">
    <text evidence="1">Belongs to the phosphoglycerate mutase family. BPG-dependent PGAM subfamily.</text>
</comment>
<evidence type="ECO:0000313" key="8">
    <source>
        <dbReference type="Proteomes" id="UP000028681"/>
    </source>
</evidence>
<evidence type="ECO:0000256" key="6">
    <source>
        <dbReference type="PIRSR" id="PIRSR613078-2"/>
    </source>
</evidence>
<dbReference type="KEGG" id="ete:ETEE_3551"/>
<evidence type="ECO:0000256" key="4">
    <source>
        <dbReference type="ARBA" id="ARBA00023235"/>
    </source>
</evidence>
<evidence type="ECO:0000313" key="7">
    <source>
        <dbReference type="EMBL" id="AIJ09972.1"/>
    </source>
</evidence>
<dbReference type="NCBIfam" id="TIGR03162">
    <property type="entry name" value="ribazole_cobC"/>
    <property type="match status" value="1"/>
</dbReference>
<dbReference type="Proteomes" id="UP000028681">
    <property type="component" value="Chromosome"/>
</dbReference>
<dbReference type="InterPro" id="IPR013078">
    <property type="entry name" value="His_Pase_superF_clade-1"/>
</dbReference>
<dbReference type="PROSITE" id="PS00175">
    <property type="entry name" value="PG_MUTASE"/>
    <property type="match status" value="1"/>
</dbReference>
<dbReference type="PANTHER" id="PTHR11931">
    <property type="entry name" value="PHOSPHOGLYCERATE MUTASE"/>
    <property type="match status" value="1"/>
</dbReference>
<dbReference type="EMBL" id="CP006664">
    <property type="protein sequence ID" value="AIJ09972.1"/>
    <property type="molecule type" value="Genomic_DNA"/>
</dbReference>
<sequence>MELYLVRHGETQANRDGVYCGSSDVALTPQGHQQAQAVAHQLQGIAFDAAYASRLRRTQQTLRPIIGAQGPFHVHAGLDEINFGEWELCHHRDLARQQSAAYRAWCDDWRSAVPPGGEGFVGFSARVEAVLAELLARHEGQRVLVVAHQGVLSLLCARLLGMAAESMWHFSFSQGSHSLIAVRQGFAVIRSLNDRSAVN</sequence>
<keyword evidence="3" id="KW-0324">Glycolysis</keyword>
<accession>A0A076LTH2</accession>
<dbReference type="GO" id="GO:0016868">
    <property type="term" value="F:intramolecular phosphotransferase activity"/>
    <property type="evidence" value="ECO:0007669"/>
    <property type="project" value="InterPro"/>
</dbReference>
<dbReference type="GO" id="GO:0006094">
    <property type="term" value="P:gluconeogenesis"/>
    <property type="evidence" value="ECO:0007669"/>
    <property type="project" value="UniProtKB-KW"/>
</dbReference>
<feature type="binding site" evidence="6">
    <location>
        <position position="57"/>
    </location>
    <ligand>
        <name>substrate</name>
    </ligand>
</feature>
<evidence type="ECO:0000256" key="2">
    <source>
        <dbReference type="ARBA" id="ARBA00022432"/>
    </source>
</evidence>
<evidence type="ECO:0000256" key="5">
    <source>
        <dbReference type="NCBIfam" id="TIGR03162"/>
    </source>
</evidence>
<dbReference type="InterPro" id="IPR017578">
    <property type="entry name" value="Ribazole_CobC"/>
</dbReference>
<dbReference type="SUPFAM" id="SSF53254">
    <property type="entry name" value="Phosphoglycerate mutase-like"/>
    <property type="match status" value="1"/>
</dbReference>
<keyword evidence="4" id="KW-0413">Isomerase</keyword>
<dbReference type="GO" id="GO:0009236">
    <property type="term" value="P:cobalamin biosynthetic process"/>
    <property type="evidence" value="ECO:0007669"/>
    <property type="project" value="UniProtKB-UniRule"/>
</dbReference>
<name>A0A076LTH2_9GAMM</name>
<keyword evidence="7" id="KW-0378">Hydrolase</keyword>
<dbReference type="SMART" id="SM00855">
    <property type="entry name" value="PGAM"/>
    <property type="match status" value="1"/>
</dbReference>
<organism evidence="7 8">
    <name type="scientific">Edwardsiella anguillarum ET080813</name>
    <dbReference type="NCBI Taxonomy" id="667120"/>
    <lineage>
        <taxon>Bacteria</taxon>
        <taxon>Pseudomonadati</taxon>
        <taxon>Pseudomonadota</taxon>
        <taxon>Gammaproteobacteria</taxon>
        <taxon>Enterobacterales</taxon>
        <taxon>Hafniaceae</taxon>
        <taxon>Edwardsiella</taxon>
    </lineage>
</organism>
<keyword evidence="2" id="KW-0312">Gluconeogenesis</keyword>
<dbReference type="EC" id="3.1.3.73" evidence="5"/>
<feature type="binding site" evidence="6">
    <location>
        <begin position="7"/>
        <end position="14"/>
    </location>
    <ligand>
        <name>substrate</name>
    </ligand>
</feature>
<evidence type="ECO:0000256" key="3">
    <source>
        <dbReference type="ARBA" id="ARBA00023152"/>
    </source>
</evidence>
<dbReference type="NCBIfam" id="NF011580">
    <property type="entry name" value="PRK15004.1"/>
    <property type="match status" value="1"/>
</dbReference>
<protein>
    <recommendedName>
        <fullName evidence="5">Alpha-ribazole phosphatase</fullName>
        <ecNumber evidence="5">3.1.3.73</ecNumber>
    </recommendedName>
</protein>
<dbReference type="RefSeq" id="WP_034165148.1">
    <property type="nucleotide sequence ID" value="NZ_CP006664.1"/>
</dbReference>
<dbReference type="Gene3D" id="3.40.50.1240">
    <property type="entry name" value="Phosphoglycerate mutase-like"/>
    <property type="match status" value="1"/>
</dbReference>
<evidence type="ECO:0000256" key="1">
    <source>
        <dbReference type="ARBA" id="ARBA00006717"/>
    </source>
</evidence>
<dbReference type="GO" id="GO:0006096">
    <property type="term" value="P:glycolytic process"/>
    <property type="evidence" value="ECO:0007669"/>
    <property type="project" value="UniProtKB-KW"/>
</dbReference>
<reference evidence="7 8" key="1">
    <citation type="journal article" date="2012" name="PLoS ONE">
        <title>Edwardsiella comparative phylogenomics reveal the new intra/inter-species taxonomic relationships, virulence evolution and niche adaptation mechanisms.</title>
        <authorList>
            <person name="Yang M."/>
            <person name="Lv Y."/>
            <person name="Xiao J."/>
            <person name="Wu H."/>
            <person name="Zheng H."/>
            <person name="Liu Q."/>
            <person name="Zhang Y."/>
            <person name="Wang Q."/>
        </authorList>
    </citation>
    <scope>NUCLEOTIDE SEQUENCE [LARGE SCALE GENOMIC DNA]</scope>
    <source>
        <strain evidence="8">080813</strain>
    </source>
</reference>
<dbReference type="GO" id="GO:0043755">
    <property type="term" value="F:alpha-ribazole phosphatase activity"/>
    <property type="evidence" value="ECO:0007669"/>
    <property type="project" value="UniProtKB-UniRule"/>
</dbReference>
<dbReference type="CDD" id="cd07067">
    <property type="entry name" value="HP_PGM_like"/>
    <property type="match status" value="1"/>
</dbReference>
<dbReference type="PIRSF" id="PIRSF000709">
    <property type="entry name" value="6PFK_2-Ptase"/>
    <property type="match status" value="1"/>
</dbReference>